<keyword evidence="2" id="KW-0378">Hydrolase</keyword>
<dbReference type="AlphaFoldDB" id="A0A7C4RHJ4"/>
<dbReference type="InterPro" id="IPR001279">
    <property type="entry name" value="Metallo-B-lactamas"/>
</dbReference>
<feature type="domain" description="Metallo-beta-lactamase" evidence="1">
    <location>
        <begin position="39"/>
        <end position="216"/>
    </location>
</feature>
<reference evidence="2" key="1">
    <citation type="journal article" date="2020" name="mSystems">
        <title>Genome- and Community-Level Interaction Insights into Carbon Utilization and Element Cycling Functions of Hydrothermarchaeota in Hydrothermal Sediment.</title>
        <authorList>
            <person name="Zhou Z."/>
            <person name="Liu Y."/>
            <person name="Xu W."/>
            <person name="Pan J."/>
            <person name="Luo Z.H."/>
            <person name="Li M."/>
        </authorList>
    </citation>
    <scope>NUCLEOTIDE SEQUENCE [LARGE SCALE GENOMIC DNA]</scope>
    <source>
        <strain evidence="2">SpSt-477</strain>
    </source>
</reference>
<dbReference type="PANTHER" id="PTHR43041:SF1">
    <property type="entry name" value="METALLO-BETA-LACTAMASE DOMAIN-CONTAINING PROTEIN"/>
    <property type="match status" value="1"/>
</dbReference>
<dbReference type="GO" id="GO:0016787">
    <property type="term" value="F:hydrolase activity"/>
    <property type="evidence" value="ECO:0007669"/>
    <property type="project" value="UniProtKB-KW"/>
</dbReference>
<comment type="caution">
    <text evidence="2">The sequence shown here is derived from an EMBL/GenBank/DDBJ whole genome shotgun (WGS) entry which is preliminary data.</text>
</comment>
<dbReference type="Pfam" id="PF19583">
    <property type="entry name" value="ODP"/>
    <property type="match status" value="1"/>
</dbReference>
<dbReference type="Gene3D" id="3.60.15.10">
    <property type="entry name" value="Ribonuclease Z/Hydroxyacylglutathione hydrolase-like"/>
    <property type="match status" value="1"/>
</dbReference>
<dbReference type="SUPFAM" id="SSF56281">
    <property type="entry name" value="Metallo-hydrolase/oxidoreductase"/>
    <property type="match status" value="1"/>
</dbReference>
<name>A0A7C4RHJ4_9BACT</name>
<dbReference type="EMBL" id="DSUH01000094">
    <property type="protein sequence ID" value="HGU32049.1"/>
    <property type="molecule type" value="Genomic_DNA"/>
</dbReference>
<proteinExistence type="predicted"/>
<dbReference type="PANTHER" id="PTHR43041">
    <property type="entry name" value="HYDROLASE, METALLO-BETA-LACTAMASE SUPERFAMILY"/>
    <property type="match status" value="1"/>
</dbReference>
<dbReference type="SMART" id="SM00849">
    <property type="entry name" value="Lactamase_B"/>
    <property type="match status" value="1"/>
</dbReference>
<organism evidence="2">
    <name type="scientific">Desulfatirhabdium butyrativorans</name>
    <dbReference type="NCBI Taxonomy" id="340467"/>
    <lineage>
        <taxon>Bacteria</taxon>
        <taxon>Pseudomonadati</taxon>
        <taxon>Thermodesulfobacteriota</taxon>
        <taxon>Desulfobacteria</taxon>
        <taxon>Desulfobacterales</taxon>
        <taxon>Desulfatirhabdiaceae</taxon>
        <taxon>Desulfatirhabdium</taxon>
    </lineage>
</organism>
<dbReference type="InterPro" id="IPR036866">
    <property type="entry name" value="RibonucZ/Hydroxyglut_hydro"/>
</dbReference>
<sequence>MKGLASMPDVLQLNLDLSGPVRIAQDIYWVGSEQETLLHANPYLIVDGEETVIIDGGSRPDFPIVMTKILQTGVALNAIKAIICQHYDPDLCAGLPHFEELLASQQPRILTSKSNVAFIRHYGVRMDIVEIETLNFRYTFSSGRTLQFIPTPYAHSAGSFMTYDMKTGVLFTGDLFGTEGGDWKLFLELDPQCQGCTQTLSCNLPNCPVDRMLSFHRSIMTSNRALRHAMHLVREIPALLLAPQHGGILAQSQDIQLVIDKLLTLDQVGIDGIQSKDTDVFVGL</sequence>
<gene>
    <name evidence="2" type="ORF">ENS29_04245</name>
</gene>
<evidence type="ECO:0000259" key="1">
    <source>
        <dbReference type="SMART" id="SM00849"/>
    </source>
</evidence>
<dbReference type="InterPro" id="IPR045761">
    <property type="entry name" value="ODP_dom"/>
</dbReference>
<evidence type="ECO:0000313" key="2">
    <source>
        <dbReference type="EMBL" id="HGU32049.1"/>
    </source>
</evidence>
<protein>
    <submittedName>
        <fullName evidence="2">MBL fold metallo-hydrolase</fullName>
    </submittedName>
</protein>
<accession>A0A7C4RHJ4</accession>